<dbReference type="Proteomes" id="UP001597295">
    <property type="component" value="Unassembled WGS sequence"/>
</dbReference>
<name>A0ABW5DU94_9PROT</name>
<dbReference type="PRINTS" id="PR00344">
    <property type="entry name" value="BCTRLSENSOR"/>
</dbReference>
<dbReference type="InterPro" id="IPR036890">
    <property type="entry name" value="HATPase_C_sf"/>
</dbReference>
<dbReference type="PANTHER" id="PTHR43047">
    <property type="entry name" value="TWO-COMPONENT HISTIDINE PROTEIN KINASE"/>
    <property type="match status" value="1"/>
</dbReference>
<protein>
    <recommendedName>
        <fullName evidence="2">histidine kinase</fullName>
        <ecNumber evidence="2">2.7.13.3</ecNumber>
    </recommendedName>
</protein>
<dbReference type="InterPro" id="IPR036097">
    <property type="entry name" value="HisK_dim/P_sf"/>
</dbReference>
<comment type="catalytic activity">
    <reaction evidence="1">
        <text>ATP + protein L-histidine = ADP + protein N-phospho-L-histidine.</text>
        <dbReference type="EC" id="2.7.13.3"/>
    </reaction>
</comment>
<keyword evidence="9" id="KW-1185">Reference proteome</keyword>
<dbReference type="PANTHER" id="PTHR43047:SF63">
    <property type="entry name" value="HISTIDINE KINASE"/>
    <property type="match status" value="1"/>
</dbReference>
<evidence type="ECO:0000313" key="9">
    <source>
        <dbReference type="Proteomes" id="UP001597295"/>
    </source>
</evidence>
<dbReference type="PROSITE" id="PS50109">
    <property type="entry name" value="HIS_KIN"/>
    <property type="match status" value="1"/>
</dbReference>
<evidence type="ECO:0000256" key="1">
    <source>
        <dbReference type="ARBA" id="ARBA00000085"/>
    </source>
</evidence>
<dbReference type="InterPro" id="IPR004358">
    <property type="entry name" value="Sig_transdc_His_kin-like_C"/>
</dbReference>
<feature type="transmembrane region" description="Helical" evidence="6">
    <location>
        <begin position="178"/>
        <end position="198"/>
    </location>
</feature>
<keyword evidence="3" id="KW-0597">Phosphoprotein</keyword>
<organism evidence="8 9">
    <name type="scientific">Lacibacterium aquatile</name>
    <dbReference type="NCBI Taxonomy" id="1168082"/>
    <lineage>
        <taxon>Bacteria</taxon>
        <taxon>Pseudomonadati</taxon>
        <taxon>Pseudomonadota</taxon>
        <taxon>Alphaproteobacteria</taxon>
        <taxon>Rhodospirillales</taxon>
        <taxon>Rhodospirillaceae</taxon>
    </lineage>
</organism>
<keyword evidence="6" id="KW-0812">Transmembrane</keyword>
<dbReference type="CDD" id="cd16922">
    <property type="entry name" value="HATPase_EvgS-ArcB-TorS-like"/>
    <property type="match status" value="1"/>
</dbReference>
<evidence type="ECO:0000256" key="4">
    <source>
        <dbReference type="ARBA" id="ARBA00022679"/>
    </source>
</evidence>
<dbReference type="Gene3D" id="1.10.287.130">
    <property type="match status" value="1"/>
</dbReference>
<keyword evidence="5 8" id="KW-0418">Kinase</keyword>
<dbReference type="SUPFAM" id="SSF47384">
    <property type="entry name" value="Homodimeric domain of signal transducing histidine kinase"/>
    <property type="match status" value="1"/>
</dbReference>
<reference evidence="9" key="1">
    <citation type="journal article" date="2019" name="Int. J. Syst. Evol. Microbiol.">
        <title>The Global Catalogue of Microorganisms (GCM) 10K type strain sequencing project: providing services to taxonomists for standard genome sequencing and annotation.</title>
        <authorList>
            <consortium name="The Broad Institute Genomics Platform"/>
            <consortium name="The Broad Institute Genome Sequencing Center for Infectious Disease"/>
            <person name="Wu L."/>
            <person name="Ma J."/>
        </authorList>
    </citation>
    <scope>NUCLEOTIDE SEQUENCE [LARGE SCALE GENOMIC DNA]</scope>
    <source>
        <strain evidence="9">CGMCC 1.19062</strain>
    </source>
</reference>
<dbReference type="SMART" id="SM00388">
    <property type="entry name" value="HisKA"/>
    <property type="match status" value="1"/>
</dbReference>
<dbReference type="Gene3D" id="3.30.565.10">
    <property type="entry name" value="Histidine kinase-like ATPase, C-terminal domain"/>
    <property type="match status" value="1"/>
</dbReference>
<dbReference type="RefSeq" id="WP_379877572.1">
    <property type="nucleotide sequence ID" value="NZ_JBHUIP010000013.1"/>
</dbReference>
<gene>
    <name evidence="8" type="ORF">ACFSM5_16385</name>
</gene>
<dbReference type="SUPFAM" id="SSF55874">
    <property type="entry name" value="ATPase domain of HSP90 chaperone/DNA topoisomerase II/histidine kinase"/>
    <property type="match status" value="1"/>
</dbReference>
<comment type="caution">
    <text evidence="8">The sequence shown here is derived from an EMBL/GenBank/DDBJ whole genome shotgun (WGS) entry which is preliminary data.</text>
</comment>
<dbReference type="SMART" id="SM00387">
    <property type="entry name" value="HATPase_c"/>
    <property type="match status" value="1"/>
</dbReference>
<accession>A0ABW5DU94</accession>
<dbReference type="GO" id="GO:0016301">
    <property type="term" value="F:kinase activity"/>
    <property type="evidence" value="ECO:0007669"/>
    <property type="project" value="UniProtKB-KW"/>
</dbReference>
<proteinExistence type="predicted"/>
<evidence type="ECO:0000256" key="3">
    <source>
        <dbReference type="ARBA" id="ARBA00022553"/>
    </source>
</evidence>
<dbReference type="InterPro" id="IPR003661">
    <property type="entry name" value="HisK_dim/P_dom"/>
</dbReference>
<feature type="domain" description="Histidine kinase" evidence="7">
    <location>
        <begin position="251"/>
        <end position="473"/>
    </location>
</feature>
<keyword evidence="6" id="KW-0472">Membrane</keyword>
<evidence type="ECO:0000256" key="2">
    <source>
        <dbReference type="ARBA" id="ARBA00012438"/>
    </source>
</evidence>
<dbReference type="InterPro" id="IPR003594">
    <property type="entry name" value="HATPase_dom"/>
</dbReference>
<dbReference type="CDD" id="cd00082">
    <property type="entry name" value="HisKA"/>
    <property type="match status" value="1"/>
</dbReference>
<dbReference type="InterPro" id="IPR005467">
    <property type="entry name" value="His_kinase_dom"/>
</dbReference>
<evidence type="ECO:0000256" key="6">
    <source>
        <dbReference type="SAM" id="Phobius"/>
    </source>
</evidence>
<dbReference type="EC" id="2.7.13.3" evidence="2"/>
<dbReference type="Pfam" id="PF02518">
    <property type="entry name" value="HATPase_c"/>
    <property type="match status" value="1"/>
</dbReference>
<dbReference type="Pfam" id="PF00512">
    <property type="entry name" value="HisKA"/>
    <property type="match status" value="1"/>
</dbReference>
<evidence type="ECO:0000259" key="7">
    <source>
        <dbReference type="PROSITE" id="PS50109"/>
    </source>
</evidence>
<keyword evidence="6" id="KW-1133">Transmembrane helix</keyword>
<dbReference type="EMBL" id="JBHUIP010000013">
    <property type="protein sequence ID" value="MFD2264484.1"/>
    <property type="molecule type" value="Genomic_DNA"/>
</dbReference>
<sequence>MTRFAEKIRYFVLALAVFALGASVMYAVSAYNNYRDLAWLNLQRPAWRLMQTEFELLKFNHAMEMARIAPSDENFSAAELHFDNVWNRIDVTFSALEAPRILAVPEVAQVLNDLRKATEDMAPAMKVLRTDFTALEPSVKRFQVLTDQLHRAVLLVLTDPKYNGLASNRAETIFTNGIIAFFITALVVLAVFLTLFIAEARLSRRALRQAQSALALAEARRAEAAAAQMRTAAALVAAEEASRTKSNFLANMSHELRTPLNAILGFSEIMHQGLFGDLQQPRYKEYVGHIHDSAGHLLSLVDDLLTLGKIEAGGYAPAAGEVDLVSVAQFAADLVGVRATAAHVDLVLLLPDVVPAPIQGDERALRQIALNLATNAVKFTPHGGRVEIKVAARSQEEVALSVSDTGIGIPSEAQAKVFEPFYQVDNVFARRNQGAGLGLALVQSLAAAHGARVELESEPGKGTTVTVLFTVAERAAALQ</sequence>
<keyword evidence="4" id="KW-0808">Transferase</keyword>
<evidence type="ECO:0000256" key="5">
    <source>
        <dbReference type="ARBA" id="ARBA00022777"/>
    </source>
</evidence>
<evidence type="ECO:0000313" key="8">
    <source>
        <dbReference type="EMBL" id="MFD2264484.1"/>
    </source>
</evidence>